<reference evidence="2 3" key="1">
    <citation type="submission" date="2021-04" db="EMBL/GenBank/DDBJ databases">
        <authorList>
            <person name="Rodrigo-Torres L."/>
            <person name="Arahal R. D."/>
            <person name="Lucena T."/>
        </authorList>
    </citation>
    <scope>NUCLEOTIDE SEQUENCE [LARGE SCALE GENOMIC DNA]</scope>
    <source>
        <strain evidence="2 3">CECT 30171</strain>
    </source>
</reference>
<evidence type="ECO:0008006" key="4">
    <source>
        <dbReference type="Google" id="ProtNLM"/>
    </source>
</evidence>
<keyword evidence="3" id="KW-1185">Reference proteome</keyword>
<accession>A0ABM8UD91</accession>
<evidence type="ECO:0000313" key="2">
    <source>
        <dbReference type="EMBL" id="CAG4969882.1"/>
    </source>
</evidence>
<organism evidence="2 3">
    <name type="scientific">Novilysobacter luteus</name>
    <dbReference type="NCBI Taxonomy" id="2822368"/>
    <lineage>
        <taxon>Bacteria</taxon>
        <taxon>Pseudomonadati</taxon>
        <taxon>Pseudomonadota</taxon>
        <taxon>Gammaproteobacteria</taxon>
        <taxon>Lysobacterales</taxon>
        <taxon>Lysobacteraceae</taxon>
        <taxon>Novilysobacter</taxon>
    </lineage>
</organism>
<protein>
    <recommendedName>
        <fullName evidence="4">DUF4381 domain-containing protein</fullName>
    </recommendedName>
</protein>
<keyword evidence="1" id="KW-0472">Membrane</keyword>
<evidence type="ECO:0000256" key="1">
    <source>
        <dbReference type="SAM" id="Phobius"/>
    </source>
</evidence>
<proteinExistence type="predicted"/>
<sequence>MAGADLVLRDIHQMPAPSWWPPAPGWWLVIAAVVIVVASCIAWALRRRRRRAMIAEVFDRAVRSAATPSAEVAAMSDLLRRAARRRNPAADRLQGDAWLAFLDGGLPPRPPGTFSNGAGRLLLEGGYQRQVDAAEVAALRPVARALFLHWMSAK</sequence>
<dbReference type="Proteomes" id="UP000680116">
    <property type="component" value="Chromosome"/>
</dbReference>
<evidence type="ECO:0000313" key="3">
    <source>
        <dbReference type="Proteomes" id="UP000680116"/>
    </source>
</evidence>
<gene>
    <name evidence="2" type="ORF">LYB30171_00610</name>
</gene>
<name>A0ABM8UD91_9GAMM</name>
<feature type="transmembrane region" description="Helical" evidence="1">
    <location>
        <begin position="25"/>
        <end position="45"/>
    </location>
</feature>
<keyword evidence="1" id="KW-0812">Transmembrane</keyword>
<dbReference type="EMBL" id="OU015430">
    <property type="protein sequence ID" value="CAG4969882.1"/>
    <property type="molecule type" value="Genomic_DNA"/>
</dbReference>
<dbReference type="Pfam" id="PF14316">
    <property type="entry name" value="DUF4381"/>
    <property type="match status" value="1"/>
</dbReference>
<keyword evidence="1" id="KW-1133">Transmembrane helix</keyword>
<dbReference type="RefSeq" id="WP_215219593.1">
    <property type="nucleotide sequence ID" value="NZ_OU015430.1"/>
</dbReference>
<dbReference type="InterPro" id="IPR025489">
    <property type="entry name" value="DUF4381"/>
</dbReference>